<dbReference type="PROSITE" id="PS01300">
    <property type="entry name" value="RECR"/>
    <property type="match status" value="1"/>
</dbReference>
<comment type="similarity">
    <text evidence="7">Belongs to the RecR family.</text>
</comment>
<dbReference type="HOGENOM" id="CLU_060739_1_1_7"/>
<dbReference type="OrthoDB" id="9802672at2"/>
<evidence type="ECO:0000256" key="7">
    <source>
        <dbReference type="HAMAP-Rule" id="MF_00017"/>
    </source>
</evidence>
<keyword evidence="10" id="KW-1185">Reference proteome</keyword>
<keyword evidence="5 7" id="KW-0233">DNA recombination</keyword>
<dbReference type="PROSITE" id="PS50880">
    <property type="entry name" value="TOPRIM"/>
    <property type="match status" value="1"/>
</dbReference>
<proteinExistence type="inferred from homology"/>
<dbReference type="Gene3D" id="3.40.1360.10">
    <property type="match status" value="1"/>
</dbReference>
<dbReference type="InterPro" id="IPR000093">
    <property type="entry name" value="DNA_Rcmb_RecR"/>
</dbReference>
<dbReference type="RefSeq" id="WP_012109000.1">
    <property type="nucleotide sequence ID" value="NC_009714.1"/>
</dbReference>
<dbReference type="PANTHER" id="PTHR30446:SF0">
    <property type="entry name" value="RECOMBINATION PROTEIN RECR"/>
    <property type="match status" value="1"/>
</dbReference>
<dbReference type="Pfam" id="PF13662">
    <property type="entry name" value="Toprim_4"/>
    <property type="match status" value="1"/>
</dbReference>
<protein>
    <recommendedName>
        <fullName evidence="7">Recombination protein RecR</fullName>
    </recommendedName>
</protein>
<reference evidence="10" key="1">
    <citation type="submission" date="2007-07" db="EMBL/GenBank/DDBJ databases">
        <title>Complete genome sequence of Campylobacter hominis ATCC BAA-381, a commensal isolated from the human gastrointestinal tract.</title>
        <authorList>
            <person name="Fouts D.E."/>
            <person name="Mongodin E.F."/>
            <person name="Puiu D."/>
            <person name="Sebastian Y."/>
            <person name="Miller W.G."/>
            <person name="Mandrell R.E."/>
            <person name="Nelson K.E."/>
        </authorList>
    </citation>
    <scope>NUCLEOTIDE SEQUENCE [LARGE SCALE GENOMIC DNA]</scope>
    <source>
        <strain evidence="10">ATCC BAA-381 / LMG 19568 / NCTC 13146 / CH001A</strain>
    </source>
</reference>
<dbReference type="STRING" id="360107.CHAB381_1145"/>
<dbReference type="GO" id="GO:0006281">
    <property type="term" value="P:DNA repair"/>
    <property type="evidence" value="ECO:0007669"/>
    <property type="project" value="UniProtKB-UniRule"/>
</dbReference>
<keyword evidence="4 7" id="KW-0862">Zinc</keyword>
<feature type="zinc finger region" description="C4-type" evidence="7">
    <location>
        <begin position="57"/>
        <end position="72"/>
    </location>
</feature>
<dbReference type="eggNOG" id="COG0353">
    <property type="taxonomic scope" value="Bacteria"/>
</dbReference>
<dbReference type="GO" id="GO:0006310">
    <property type="term" value="P:DNA recombination"/>
    <property type="evidence" value="ECO:0007669"/>
    <property type="project" value="UniProtKB-UniRule"/>
</dbReference>
<organism evidence="9 10">
    <name type="scientific">Campylobacter hominis (strain ATCC BAA-381 / DSM 21671 / CCUG 45161 / LMG 19568 / NCTC 13146 / CH001A)</name>
    <dbReference type="NCBI Taxonomy" id="360107"/>
    <lineage>
        <taxon>Bacteria</taxon>
        <taxon>Pseudomonadati</taxon>
        <taxon>Campylobacterota</taxon>
        <taxon>Epsilonproteobacteria</taxon>
        <taxon>Campylobacterales</taxon>
        <taxon>Campylobacteraceae</taxon>
        <taxon>Campylobacter</taxon>
    </lineage>
</organism>
<dbReference type="InterPro" id="IPR023627">
    <property type="entry name" value="Rcmb_RecR"/>
</dbReference>
<evidence type="ECO:0000256" key="1">
    <source>
        <dbReference type="ARBA" id="ARBA00022723"/>
    </source>
</evidence>
<dbReference type="KEGG" id="cha:CHAB381_1145"/>
<keyword evidence="2 7" id="KW-0227">DNA damage</keyword>
<name>A7I2G0_CAMHC</name>
<dbReference type="InterPro" id="IPR006171">
    <property type="entry name" value="TOPRIM_dom"/>
</dbReference>
<evidence type="ECO:0000259" key="8">
    <source>
        <dbReference type="PROSITE" id="PS50880"/>
    </source>
</evidence>
<dbReference type="GO" id="GO:0003677">
    <property type="term" value="F:DNA binding"/>
    <property type="evidence" value="ECO:0007669"/>
    <property type="project" value="UniProtKB-UniRule"/>
</dbReference>
<evidence type="ECO:0000256" key="6">
    <source>
        <dbReference type="ARBA" id="ARBA00023204"/>
    </source>
</evidence>
<dbReference type="Gene3D" id="1.10.8.420">
    <property type="entry name" value="RecR Domain 1"/>
    <property type="match status" value="1"/>
</dbReference>
<dbReference type="SUPFAM" id="SSF111304">
    <property type="entry name" value="Recombination protein RecR"/>
    <property type="match status" value="1"/>
</dbReference>
<dbReference type="AlphaFoldDB" id="A7I2G0"/>
<dbReference type="HAMAP" id="MF_00017">
    <property type="entry name" value="RecR"/>
    <property type="match status" value="1"/>
</dbReference>
<comment type="function">
    <text evidence="7">May play a role in DNA repair. It seems to be involved in an RecBC-independent recombinational process of DNA repair. It may act with RecF and RecO.</text>
</comment>
<dbReference type="NCBIfam" id="TIGR00615">
    <property type="entry name" value="recR"/>
    <property type="match status" value="1"/>
</dbReference>
<dbReference type="PANTHER" id="PTHR30446">
    <property type="entry name" value="RECOMBINATION PROTEIN RECR"/>
    <property type="match status" value="1"/>
</dbReference>
<sequence length="189" mass="21062">MKNNTKFDELVATFEKLPGVGKKSALRYAYHISINDPFLGLNLANSIENAVRNLRRCEVCGAICEDEICEVCCDTSRDREKICIVESPKDILIFEENAIFDGLYFVLDSSGDEIITKLQRMIELNGVKELIFAMTPGVNSDMLMLYVEDKISIPNLKFSKIAQGIPTGVSVDSIDFISLSKALKDRVGI</sequence>
<dbReference type="InterPro" id="IPR015967">
    <property type="entry name" value="Rcmb_RecR_Znf"/>
</dbReference>
<keyword evidence="1 7" id="KW-0479">Metal-binding</keyword>
<evidence type="ECO:0000256" key="5">
    <source>
        <dbReference type="ARBA" id="ARBA00023172"/>
    </source>
</evidence>
<keyword evidence="3 7" id="KW-0863">Zinc-finger</keyword>
<dbReference type="GO" id="GO:0008270">
    <property type="term" value="F:zinc ion binding"/>
    <property type="evidence" value="ECO:0007669"/>
    <property type="project" value="UniProtKB-KW"/>
</dbReference>
<feature type="domain" description="Toprim" evidence="8">
    <location>
        <begin position="80"/>
        <end position="166"/>
    </location>
</feature>
<evidence type="ECO:0000313" key="9">
    <source>
        <dbReference type="EMBL" id="ABS51997.1"/>
    </source>
</evidence>
<evidence type="ECO:0000313" key="10">
    <source>
        <dbReference type="Proteomes" id="UP000002407"/>
    </source>
</evidence>
<dbReference type="Pfam" id="PF21176">
    <property type="entry name" value="RecR_HhH"/>
    <property type="match status" value="1"/>
</dbReference>
<evidence type="ECO:0000256" key="3">
    <source>
        <dbReference type="ARBA" id="ARBA00022771"/>
    </source>
</evidence>
<evidence type="ECO:0000256" key="4">
    <source>
        <dbReference type="ARBA" id="ARBA00022833"/>
    </source>
</evidence>
<evidence type="ECO:0000256" key="2">
    <source>
        <dbReference type="ARBA" id="ARBA00022763"/>
    </source>
</evidence>
<accession>A7I2G0</accession>
<keyword evidence="6 7" id="KW-0234">DNA repair</keyword>
<gene>
    <name evidence="7 9" type="primary">recR</name>
    <name evidence="9" type="ordered locus">CHAB381_1145</name>
</gene>
<dbReference type="EMBL" id="CP000776">
    <property type="protein sequence ID" value="ABS51997.1"/>
    <property type="molecule type" value="Genomic_DNA"/>
</dbReference>
<dbReference type="Proteomes" id="UP000002407">
    <property type="component" value="Chromosome"/>
</dbReference>